<dbReference type="STRING" id="665467.SAMN02982931_02938"/>
<dbReference type="Pfam" id="PF00903">
    <property type="entry name" value="Glyoxalase"/>
    <property type="match status" value="1"/>
</dbReference>
<evidence type="ECO:0000259" key="1">
    <source>
        <dbReference type="PROSITE" id="PS51819"/>
    </source>
</evidence>
<reference evidence="2 3" key="1">
    <citation type="submission" date="2016-10" db="EMBL/GenBank/DDBJ databases">
        <authorList>
            <person name="de Groot N.N."/>
        </authorList>
    </citation>
    <scope>NUCLEOTIDE SEQUENCE [LARGE SCALE GENOMIC DNA]</scope>
    <source>
        <strain evidence="2 3">ATCC 35022</strain>
    </source>
</reference>
<dbReference type="Proteomes" id="UP000199071">
    <property type="component" value="Unassembled WGS sequence"/>
</dbReference>
<keyword evidence="3" id="KW-1185">Reference proteome</keyword>
<dbReference type="SUPFAM" id="SSF54593">
    <property type="entry name" value="Glyoxalase/Bleomycin resistance protein/Dihydroxybiphenyl dioxygenase"/>
    <property type="match status" value="1"/>
</dbReference>
<organism evidence="2 3">
    <name type="scientific">Bauldia litoralis</name>
    <dbReference type="NCBI Taxonomy" id="665467"/>
    <lineage>
        <taxon>Bacteria</taxon>
        <taxon>Pseudomonadati</taxon>
        <taxon>Pseudomonadota</taxon>
        <taxon>Alphaproteobacteria</taxon>
        <taxon>Hyphomicrobiales</taxon>
        <taxon>Kaistiaceae</taxon>
        <taxon>Bauldia</taxon>
    </lineage>
</organism>
<gene>
    <name evidence="2" type="ORF">SAMN02982931_02938</name>
</gene>
<dbReference type="EMBL" id="FMXQ01000006">
    <property type="protein sequence ID" value="SDB39428.1"/>
    <property type="molecule type" value="Genomic_DNA"/>
</dbReference>
<dbReference type="PROSITE" id="PS51819">
    <property type="entry name" value="VOC"/>
    <property type="match status" value="1"/>
</dbReference>
<feature type="domain" description="VOC" evidence="1">
    <location>
        <begin position="5"/>
        <end position="118"/>
    </location>
</feature>
<dbReference type="PANTHER" id="PTHR39175:SF1">
    <property type="entry name" value="FAMILY PROTEIN, PUTATIVE (AFU_ORTHOLOGUE AFUA_3G15060)-RELATED"/>
    <property type="match status" value="1"/>
</dbReference>
<dbReference type="RefSeq" id="WP_090877271.1">
    <property type="nucleotide sequence ID" value="NZ_FMXQ01000006.1"/>
</dbReference>
<dbReference type="OrthoDB" id="9813630at2"/>
<name>A0A1G6D2U5_9HYPH</name>
<dbReference type="PANTHER" id="PTHR39175">
    <property type="entry name" value="FAMILY PROTEIN, PUTATIVE (AFU_ORTHOLOGUE AFUA_3G15060)-RELATED"/>
    <property type="match status" value="1"/>
</dbReference>
<proteinExistence type="predicted"/>
<accession>A0A1G6D2U5</accession>
<dbReference type="InterPro" id="IPR037523">
    <property type="entry name" value="VOC_core"/>
</dbReference>
<evidence type="ECO:0000313" key="3">
    <source>
        <dbReference type="Proteomes" id="UP000199071"/>
    </source>
</evidence>
<dbReference type="AlphaFoldDB" id="A0A1G6D2U5"/>
<dbReference type="InterPro" id="IPR029068">
    <property type="entry name" value="Glyas_Bleomycin-R_OHBP_Dase"/>
</dbReference>
<dbReference type="Gene3D" id="3.10.180.10">
    <property type="entry name" value="2,3-Dihydroxybiphenyl 1,2-Dioxygenase, domain 1"/>
    <property type="match status" value="1"/>
</dbReference>
<evidence type="ECO:0000313" key="2">
    <source>
        <dbReference type="EMBL" id="SDB39428.1"/>
    </source>
</evidence>
<dbReference type="InterPro" id="IPR004360">
    <property type="entry name" value="Glyas_Fos-R_dOase_dom"/>
</dbReference>
<sequence>MTFLGIDHIQIEVPEGGEDAARGFYVDLLGLEEIPRPRENAGRSFLWVRLGEQEVHFRCGAGFRPAALAHPGILVDDIGGLADRLTAAGQEITRADSIAKDRFHMRDPFGNRLEFIAAKAGVTE</sequence>
<protein>
    <recommendedName>
        <fullName evidence="1">VOC domain-containing protein</fullName>
    </recommendedName>
</protein>